<dbReference type="GO" id="GO:0016241">
    <property type="term" value="P:regulation of macroautophagy"/>
    <property type="evidence" value="ECO:0007669"/>
    <property type="project" value="UniProtKB-ARBA"/>
</dbReference>
<evidence type="ECO:0000256" key="7">
    <source>
        <dbReference type="ARBA" id="ARBA00022729"/>
    </source>
</evidence>
<dbReference type="GO" id="GO:0004348">
    <property type="term" value="F:glucosylceramidase activity"/>
    <property type="evidence" value="ECO:0007669"/>
    <property type="project" value="UniProtKB-EC"/>
</dbReference>
<comment type="catalytic activity">
    <reaction evidence="13">
        <text>a beta-D-galactosyl-(1&lt;-&gt;1')-N-acylsphing-4-enine + H2O = an N-acylsphing-4-enine + D-galactose</text>
        <dbReference type="Rhea" id="RHEA:14297"/>
        <dbReference type="ChEBI" id="CHEBI:4139"/>
        <dbReference type="ChEBI" id="CHEBI:15377"/>
        <dbReference type="ChEBI" id="CHEBI:18390"/>
        <dbReference type="ChEBI" id="CHEBI:52639"/>
        <dbReference type="EC" id="3.2.1.46"/>
    </reaction>
    <physiologicalReaction direction="left-to-right" evidence="13">
        <dbReference type="Rhea" id="RHEA:14298"/>
    </physiologicalReaction>
</comment>
<dbReference type="GO" id="GO:0005765">
    <property type="term" value="C:lysosomal membrane"/>
    <property type="evidence" value="ECO:0007669"/>
    <property type="project" value="UniProtKB-SubCell"/>
</dbReference>
<evidence type="ECO:0000256" key="22">
    <source>
        <dbReference type="ARBA" id="ARBA00049516"/>
    </source>
</evidence>
<protein>
    <recommendedName>
        <fullName evidence="23">Glucosylceramidase</fullName>
        <ecNumber evidence="23">3.2.1.45</ecNumber>
    </recommendedName>
</protein>
<keyword evidence="28" id="KW-1185">Reference proteome</keyword>
<keyword evidence="7 24" id="KW-0732">Signal</keyword>
<sequence length="526" mass="59620">METRGAFGVLFLIFQGMVEARASQPCSSKVVGANAMVCVCNSTYCDTVDPVSLPDVGYYVKYTTSRDGQRLERSEGQTDTSSGASSGIFYTYNPSVRHQYIKGFGGSLTDSAAINILKLSYAAQNQLLRSYFSEEGNEYNLLRWPIGCSDFSTRPYSYDDHCMDDFELKCFELAPEDTKVRIPLLHRIMALTKRPLSLVGSPWTSPGWLRVNNRVYGKSSLKGNPGDRYHKAWARYFIRFLDEYAQNNITFWALSSQNEPITALFVSRKDFPCNYFSPQHQRDFIIQDLGPALVAGGYTDIHLIILDDGRCHLPNWADQVIGNSTAAGYVSGIGVHWYFDSVTPAGLTLDVTHHLYPDFFLLYTEACNGFLDWDMKVALGSWERGTYYSRNILMNLNHFVTGWIDWNLALDMKGGPNWVDNPVDSPIIVNPLKDEFYKQPMFYHLAHFSKFIPEGSVRVALTSNCLFDSCTLQISAFLRPDGTAVVVVLNDRFFDISFTISDDQVGYIKDCARAYSIQTYLWRRHL</sequence>
<dbReference type="GO" id="GO:0005102">
    <property type="term" value="F:signaling receptor binding"/>
    <property type="evidence" value="ECO:0007669"/>
    <property type="project" value="UniProtKB-ARBA"/>
</dbReference>
<evidence type="ECO:0000256" key="14">
    <source>
        <dbReference type="ARBA" id="ARBA00033703"/>
    </source>
</evidence>
<dbReference type="GO" id="GO:0042391">
    <property type="term" value="P:regulation of membrane potential"/>
    <property type="evidence" value="ECO:0007669"/>
    <property type="project" value="UniProtKB-ARBA"/>
</dbReference>
<evidence type="ECO:0000256" key="13">
    <source>
        <dbReference type="ARBA" id="ARBA00033698"/>
    </source>
</evidence>
<dbReference type="InterPro" id="IPR033453">
    <property type="entry name" value="Glyco_hydro_30_TIM-barrel"/>
</dbReference>
<dbReference type="GO" id="GO:0004336">
    <property type="term" value="F:galactosylceramidase activity"/>
    <property type="evidence" value="ECO:0007669"/>
    <property type="project" value="UniProtKB-EC"/>
</dbReference>
<evidence type="ECO:0000256" key="8">
    <source>
        <dbReference type="ARBA" id="ARBA00022801"/>
    </source>
</evidence>
<dbReference type="GO" id="GO:0030163">
    <property type="term" value="P:protein catabolic process"/>
    <property type="evidence" value="ECO:0007669"/>
    <property type="project" value="UniProtKB-ARBA"/>
</dbReference>
<dbReference type="PANTHER" id="PTHR11069">
    <property type="entry name" value="GLUCOSYLCERAMIDASE"/>
    <property type="match status" value="1"/>
</dbReference>
<evidence type="ECO:0000256" key="9">
    <source>
        <dbReference type="ARBA" id="ARBA00022919"/>
    </source>
</evidence>
<dbReference type="InterPro" id="IPR017853">
    <property type="entry name" value="GH"/>
</dbReference>
<evidence type="ECO:0000256" key="20">
    <source>
        <dbReference type="ARBA" id="ARBA00048880"/>
    </source>
</evidence>
<dbReference type="Gene3D" id="3.20.20.80">
    <property type="entry name" value="Glycosidases"/>
    <property type="match status" value="1"/>
</dbReference>
<comment type="catalytic activity">
    <reaction evidence="15">
        <text>a beta-D-glucosyl-(1&lt;-&gt;1')-N-acylsphing-4-enine + cholesterol = cholesteryl 3-beta-D-glucoside + an N-acylsphing-4-enine</text>
        <dbReference type="Rhea" id="RHEA:58264"/>
        <dbReference type="ChEBI" id="CHEBI:16113"/>
        <dbReference type="ChEBI" id="CHEBI:17495"/>
        <dbReference type="ChEBI" id="CHEBI:22801"/>
        <dbReference type="ChEBI" id="CHEBI:52639"/>
    </reaction>
    <physiologicalReaction direction="left-to-right" evidence="15">
        <dbReference type="Rhea" id="RHEA:58265"/>
    </physiologicalReaction>
    <physiologicalReaction direction="right-to-left" evidence="15">
        <dbReference type="Rhea" id="RHEA:58266"/>
    </physiologicalReaction>
</comment>
<evidence type="ECO:0000256" key="3">
    <source>
        <dbReference type="ARBA" id="ARBA00004731"/>
    </source>
</evidence>
<evidence type="ECO:0000256" key="17">
    <source>
        <dbReference type="ARBA" id="ARBA00048182"/>
    </source>
</evidence>
<evidence type="ECO:0000313" key="28">
    <source>
        <dbReference type="Proteomes" id="UP000694406"/>
    </source>
</evidence>
<dbReference type="GO" id="GO:0008203">
    <property type="term" value="P:cholesterol metabolic process"/>
    <property type="evidence" value="ECO:0007669"/>
    <property type="project" value="UniProtKB-UniPathway"/>
</dbReference>
<comment type="catalytic activity">
    <reaction evidence="1">
        <text>a beta-D-glucosyl-(1&lt;-&gt;1')-N-acylsphing-4-enine + H2O = an N-acylsphing-4-enine + D-glucose</text>
        <dbReference type="Rhea" id="RHEA:13269"/>
        <dbReference type="ChEBI" id="CHEBI:4167"/>
        <dbReference type="ChEBI" id="CHEBI:15377"/>
        <dbReference type="ChEBI" id="CHEBI:22801"/>
        <dbReference type="ChEBI" id="CHEBI:52639"/>
        <dbReference type="EC" id="3.2.1.45"/>
    </reaction>
    <physiologicalReaction direction="left-to-right" evidence="1">
        <dbReference type="Rhea" id="RHEA:13270"/>
    </physiologicalReaction>
</comment>
<proteinExistence type="inferred from homology"/>
<evidence type="ECO:0000256" key="19">
    <source>
        <dbReference type="ARBA" id="ARBA00048817"/>
    </source>
</evidence>
<dbReference type="PRINTS" id="PR00843">
    <property type="entry name" value="GLHYDRLASE30"/>
</dbReference>
<dbReference type="UniPathway" id="UPA00296"/>
<feature type="domain" description="Glycosyl hydrolase family 30 TIM-barrel" evidence="25">
    <location>
        <begin position="101"/>
        <end position="452"/>
    </location>
</feature>
<comment type="catalytic activity">
    <reaction evidence="20">
        <text>beta-D-glucosyl-(1&lt;-&gt;1')-N-(15Z-tetracosenoyl)-sphing-4-enine + cholesterol = N-(15Z-tetracosenoyl)-sphing-4-enine + cholesteryl 3-beta-D-glucoside</text>
        <dbReference type="Rhea" id="RHEA:70315"/>
        <dbReference type="ChEBI" id="CHEBI:16113"/>
        <dbReference type="ChEBI" id="CHEBI:17495"/>
        <dbReference type="ChEBI" id="CHEBI:74450"/>
        <dbReference type="ChEBI" id="CHEBI:76302"/>
    </reaction>
    <physiologicalReaction direction="left-to-right" evidence="20">
        <dbReference type="Rhea" id="RHEA:70316"/>
    </physiologicalReaction>
    <physiologicalReaction direction="right-to-left" evidence="20">
        <dbReference type="Rhea" id="RHEA:70317"/>
    </physiologicalReaction>
</comment>
<dbReference type="GO" id="GO:0006680">
    <property type="term" value="P:glucosylceramide catabolic process"/>
    <property type="evidence" value="ECO:0007669"/>
    <property type="project" value="UniProtKB-ARBA"/>
</dbReference>
<dbReference type="PANTHER" id="PTHR11069:SF23">
    <property type="entry name" value="LYSOSOMAL ACID GLUCOSYLCERAMIDASE"/>
    <property type="match status" value="1"/>
</dbReference>
<dbReference type="SUPFAM" id="SSF51011">
    <property type="entry name" value="Glycosyl hydrolase domain"/>
    <property type="match status" value="2"/>
</dbReference>
<comment type="similarity">
    <text evidence="6 23">Belongs to the glycosyl hydrolase 30 family.</text>
</comment>
<comment type="catalytic activity">
    <reaction evidence="16">
        <text>beta-D-glucosyl-(1&lt;-&gt;1)-N-octadecanoylsphing-4-enine + cholesterol = cholesteryl 3-beta-D-glucoside + N-octadecanoylsphing-4-enine</text>
        <dbReference type="Rhea" id="RHEA:70311"/>
        <dbReference type="ChEBI" id="CHEBI:16113"/>
        <dbReference type="ChEBI" id="CHEBI:17495"/>
        <dbReference type="ChEBI" id="CHEBI:72961"/>
        <dbReference type="ChEBI" id="CHEBI:84719"/>
    </reaction>
    <physiologicalReaction direction="left-to-right" evidence="16">
        <dbReference type="Rhea" id="RHEA:70312"/>
    </physiologicalReaction>
    <physiologicalReaction direction="right-to-left" evidence="16">
        <dbReference type="Rhea" id="RHEA:70313"/>
    </physiologicalReaction>
</comment>
<evidence type="ECO:0000256" key="1">
    <source>
        <dbReference type="ARBA" id="ARBA00001013"/>
    </source>
</evidence>
<keyword evidence="9 23" id="KW-0746">Sphingolipid metabolism</keyword>
<dbReference type="GeneTree" id="ENSGT00390000009464"/>
<comment type="pathway">
    <text evidence="4">Sphingolipid metabolism.</text>
</comment>
<evidence type="ECO:0000256" key="18">
    <source>
        <dbReference type="ARBA" id="ARBA00048698"/>
    </source>
</evidence>
<comment type="pathway">
    <text evidence="5">Lipid metabolism.</text>
</comment>
<evidence type="ECO:0000259" key="25">
    <source>
        <dbReference type="Pfam" id="PF02055"/>
    </source>
</evidence>
<comment type="catalytic activity">
    <reaction evidence="12">
        <text>cholesteryl 3-beta-D-glucoside + H2O = cholesterol + D-glucose</text>
        <dbReference type="Rhea" id="RHEA:11956"/>
        <dbReference type="ChEBI" id="CHEBI:4167"/>
        <dbReference type="ChEBI" id="CHEBI:15377"/>
        <dbReference type="ChEBI" id="CHEBI:16113"/>
        <dbReference type="ChEBI" id="CHEBI:17495"/>
    </reaction>
    <physiologicalReaction direction="left-to-right" evidence="12">
        <dbReference type="Rhea" id="RHEA:11957"/>
    </physiologicalReaction>
</comment>
<evidence type="ECO:0000256" key="4">
    <source>
        <dbReference type="ARBA" id="ARBA00004991"/>
    </source>
</evidence>
<evidence type="ECO:0000256" key="16">
    <source>
        <dbReference type="ARBA" id="ARBA00048111"/>
    </source>
</evidence>
<comment type="catalytic activity">
    <reaction evidence="18">
        <text>beta-D-glucosyl-N-dodecanoylsphing-4-enine + cholesterol = N-dodecanoylsphing-4-enine + cholesteryl 3-beta-D-glucoside</text>
        <dbReference type="Rhea" id="RHEA:70307"/>
        <dbReference type="ChEBI" id="CHEBI:16113"/>
        <dbReference type="ChEBI" id="CHEBI:17495"/>
        <dbReference type="ChEBI" id="CHEBI:72956"/>
        <dbReference type="ChEBI" id="CHEBI:76297"/>
    </reaction>
    <physiologicalReaction direction="left-to-right" evidence="18">
        <dbReference type="Rhea" id="RHEA:70308"/>
    </physiologicalReaction>
    <physiologicalReaction direction="right-to-left" evidence="18">
        <dbReference type="Rhea" id="RHEA:70309"/>
    </physiologicalReaction>
</comment>
<dbReference type="Pfam" id="PF17189">
    <property type="entry name" value="Glyco_hydro_30C"/>
    <property type="match status" value="1"/>
</dbReference>
<dbReference type="Pfam" id="PF02055">
    <property type="entry name" value="Glyco_hydro_30"/>
    <property type="match status" value="1"/>
</dbReference>
<name>A0A8C5RHT4_LATLA</name>
<dbReference type="EC" id="3.2.1.45" evidence="23"/>
<evidence type="ECO:0000256" key="15">
    <source>
        <dbReference type="ARBA" id="ARBA00048055"/>
    </source>
</evidence>
<dbReference type="GO" id="GO:0032006">
    <property type="term" value="P:regulation of TOR signaling"/>
    <property type="evidence" value="ECO:0007669"/>
    <property type="project" value="UniProtKB-ARBA"/>
</dbReference>
<dbReference type="GO" id="GO:0010605">
    <property type="term" value="P:negative regulation of macromolecule metabolic process"/>
    <property type="evidence" value="ECO:0007669"/>
    <property type="project" value="UniProtKB-ARBA"/>
</dbReference>
<dbReference type="Proteomes" id="UP000694406">
    <property type="component" value="Unplaced"/>
</dbReference>
<evidence type="ECO:0000313" key="27">
    <source>
        <dbReference type="Ensembl" id="ENSLLTP00000003656.1"/>
    </source>
</evidence>
<feature type="signal peptide" evidence="24">
    <location>
        <begin position="1"/>
        <end position="22"/>
    </location>
</feature>
<comment type="catalytic activity">
    <reaction evidence="17">
        <text>a beta-D-galactosyl-(1&lt;-&gt;1')-N-acylsphing-4-enine + cholesterol = cholesteryl 3-beta-D-galactoside + an N-acylsphing-4-enine</text>
        <dbReference type="Rhea" id="RHEA:70235"/>
        <dbReference type="ChEBI" id="CHEBI:16113"/>
        <dbReference type="ChEBI" id="CHEBI:18390"/>
        <dbReference type="ChEBI" id="CHEBI:52639"/>
        <dbReference type="ChEBI" id="CHEBI:189066"/>
    </reaction>
    <physiologicalReaction direction="left-to-right" evidence="17">
        <dbReference type="Rhea" id="RHEA:70236"/>
    </physiologicalReaction>
    <physiologicalReaction direction="right-to-left" evidence="17">
        <dbReference type="Rhea" id="RHEA:70237"/>
    </physiologicalReaction>
</comment>
<dbReference type="FunFam" id="3.20.20.80:FF:000030">
    <property type="entry name" value="Lysosomal acid glucosylceramidase"/>
    <property type="match status" value="1"/>
</dbReference>
<dbReference type="GO" id="GO:0008422">
    <property type="term" value="F:beta-glucosidase activity"/>
    <property type="evidence" value="ECO:0007669"/>
    <property type="project" value="UniProtKB-ARBA"/>
</dbReference>
<comment type="catalytic activity">
    <reaction evidence="22">
        <text>beta-D-glucosyl-N-(9Z-octadecenoyl)-sphing-4E-enine + cholesterol = N-(9Z-octadecenoyl)-sphing-4-enine + cholesteryl 3-beta-D-glucoside</text>
        <dbReference type="Rhea" id="RHEA:58324"/>
        <dbReference type="ChEBI" id="CHEBI:16113"/>
        <dbReference type="ChEBI" id="CHEBI:17495"/>
        <dbReference type="ChEBI" id="CHEBI:77996"/>
        <dbReference type="ChEBI" id="CHEBI:139140"/>
    </reaction>
    <physiologicalReaction direction="left-to-right" evidence="22">
        <dbReference type="Rhea" id="RHEA:58325"/>
    </physiologicalReaction>
    <physiologicalReaction direction="right-to-left" evidence="22">
        <dbReference type="Rhea" id="RHEA:58326"/>
    </physiologicalReaction>
</comment>
<feature type="chain" id="PRO_5034505440" description="Glucosylceramidase" evidence="24">
    <location>
        <begin position="23"/>
        <end position="526"/>
    </location>
</feature>
<comment type="pathway">
    <text evidence="3">Steroid metabolism; cholesterol metabolism.</text>
</comment>
<evidence type="ECO:0000256" key="10">
    <source>
        <dbReference type="ARBA" id="ARBA00023098"/>
    </source>
</evidence>
<comment type="subcellular location">
    <subcellularLocation>
        <location evidence="2">Lysosome membrane</location>
        <topology evidence="2">Peripheral membrane protein</topology>
        <orientation evidence="2">Lumenal side</orientation>
    </subcellularLocation>
</comment>
<dbReference type="GO" id="GO:0006914">
    <property type="term" value="P:autophagy"/>
    <property type="evidence" value="ECO:0007669"/>
    <property type="project" value="UniProtKB-ARBA"/>
</dbReference>
<organism evidence="27 28">
    <name type="scientific">Laticauda laticaudata</name>
    <name type="common">Blue-ringed sea krait</name>
    <name type="synonym">Blue-lipped sea krait</name>
    <dbReference type="NCBI Taxonomy" id="8630"/>
    <lineage>
        <taxon>Eukaryota</taxon>
        <taxon>Metazoa</taxon>
        <taxon>Chordata</taxon>
        <taxon>Craniata</taxon>
        <taxon>Vertebrata</taxon>
        <taxon>Euteleostomi</taxon>
        <taxon>Lepidosauria</taxon>
        <taxon>Squamata</taxon>
        <taxon>Bifurcata</taxon>
        <taxon>Unidentata</taxon>
        <taxon>Episquamata</taxon>
        <taxon>Toxicofera</taxon>
        <taxon>Serpentes</taxon>
        <taxon>Colubroidea</taxon>
        <taxon>Elapidae</taxon>
        <taxon>Laticaudinae</taxon>
        <taxon>Laticauda</taxon>
    </lineage>
</organism>
<comment type="catalytic activity">
    <reaction evidence="14">
        <text>1-(beta-D-galactosyl)-N-dodecanoylsphing-4-enine + cholesterol = cholesteryl 3-beta-D-galactoside + N-dodecanoylsphing-4-enine</text>
        <dbReference type="Rhea" id="RHEA:70255"/>
        <dbReference type="ChEBI" id="CHEBI:16113"/>
        <dbReference type="ChEBI" id="CHEBI:72956"/>
        <dbReference type="ChEBI" id="CHEBI:73432"/>
        <dbReference type="ChEBI" id="CHEBI:189066"/>
    </reaction>
    <physiologicalReaction direction="left-to-right" evidence="14">
        <dbReference type="Rhea" id="RHEA:70256"/>
    </physiologicalReaction>
    <physiologicalReaction direction="right-to-left" evidence="14">
        <dbReference type="Rhea" id="RHEA:70257"/>
    </physiologicalReaction>
</comment>
<evidence type="ECO:0000256" key="5">
    <source>
        <dbReference type="ARBA" id="ARBA00005189"/>
    </source>
</evidence>
<comment type="catalytic activity">
    <reaction evidence="21">
        <text>beta-D-glucosyl-N-octanoylsphing-4E-enine + cholesterol = N-octanoylsphing-4-enine + cholesteryl 3-beta-D-glucoside</text>
        <dbReference type="Rhea" id="RHEA:70303"/>
        <dbReference type="ChEBI" id="CHEBI:16113"/>
        <dbReference type="ChEBI" id="CHEBI:17495"/>
        <dbReference type="ChEBI" id="CHEBI:45815"/>
        <dbReference type="ChEBI" id="CHEBI:65222"/>
    </reaction>
    <physiologicalReaction direction="left-to-right" evidence="21">
        <dbReference type="Rhea" id="RHEA:70304"/>
    </physiologicalReaction>
    <physiologicalReaction direction="right-to-left" evidence="21">
        <dbReference type="Rhea" id="RHEA:70305"/>
    </physiologicalReaction>
</comment>
<reference evidence="27" key="1">
    <citation type="submission" date="2025-08" db="UniProtKB">
        <authorList>
            <consortium name="Ensembl"/>
        </authorList>
    </citation>
    <scope>IDENTIFICATION</scope>
</reference>
<dbReference type="GO" id="GO:0042176">
    <property type="term" value="P:regulation of protein catabolic process"/>
    <property type="evidence" value="ECO:0007669"/>
    <property type="project" value="UniProtKB-ARBA"/>
</dbReference>
<evidence type="ECO:0000256" key="11">
    <source>
        <dbReference type="ARBA" id="ARBA00033633"/>
    </source>
</evidence>
<evidence type="ECO:0000256" key="12">
    <source>
        <dbReference type="ARBA" id="ARBA00033646"/>
    </source>
</evidence>
<dbReference type="AlphaFoldDB" id="A0A8C5RHT4"/>
<feature type="domain" description="Glycosyl hydrolase family 30 beta sandwich" evidence="26">
    <location>
        <begin position="455"/>
        <end position="520"/>
    </location>
</feature>
<evidence type="ECO:0000256" key="24">
    <source>
        <dbReference type="SAM" id="SignalP"/>
    </source>
</evidence>
<dbReference type="InterPro" id="IPR033452">
    <property type="entry name" value="GH30_C"/>
</dbReference>
<evidence type="ECO:0000256" key="6">
    <source>
        <dbReference type="ARBA" id="ARBA00005382"/>
    </source>
</evidence>
<dbReference type="GO" id="GO:0046527">
    <property type="term" value="F:glucosyltransferase activity"/>
    <property type="evidence" value="ECO:0007669"/>
    <property type="project" value="UniProtKB-ARBA"/>
</dbReference>
<keyword evidence="10 23" id="KW-0443">Lipid metabolism</keyword>
<evidence type="ECO:0000256" key="23">
    <source>
        <dbReference type="RuleBase" id="RU361188"/>
    </source>
</evidence>
<comment type="catalytic activity">
    <reaction evidence="19">
        <text>a beta-D-xylosyl-(1&lt;-&gt;1')-N-acylsphing-4-enine + cholesterol = cholesteryl 3-beta-D-xyloside + an N-acylsphing-4-enine</text>
        <dbReference type="Rhea" id="RHEA:70239"/>
        <dbReference type="ChEBI" id="CHEBI:16113"/>
        <dbReference type="ChEBI" id="CHEBI:52639"/>
        <dbReference type="ChEBI" id="CHEBI:189067"/>
        <dbReference type="ChEBI" id="CHEBI:189068"/>
    </reaction>
    <physiologicalReaction direction="left-to-right" evidence="19">
        <dbReference type="Rhea" id="RHEA:70240"/>
    </physiologicalReaction>
</comment>
<accession>A0A8C5RHT4</accession>
<keyword evidence="8 23" id="KW-0378">Hydrolase</keyword>
<keyword evidence="23" id="KW-0326">Glycosidase</keyword>
<dbReference type="InterPro" id="IPR001139">
    <property type="entry name" value="Glyco_hydro_30"/>
</dbReference>
<dbReference type="GO" id="GO:0007040">
    <property type="term" value="P:lysosome organization"/>
    <property type="evidence" value="ECO:0007669"/>
    <property type="project" value="UniProtKB-ARBA"/>
</dbReference>
<evidence type="ECO:0000256" key="21">
    <source>
        <dbReference type="ARBA" id="ARBA00049379"/>
    </source>
</evidence>
<evidence type="ECO:0000259" key="26">
    <source>
        <dbReference type="Pfam" id="PF17189"/>
    </source>
</evidence>
<evidence type="ECO:0000256" key="2">
    <source>
        <dbReference type="ARBA" id="ARBA00004207"/>
    </source>
</evidence>
<comment type="catalytic activity">
    <reaction evidence="11">
        <text>beta-D-xylosyl-(1&lt;-&gt;1')-N-(9Z-octadecenoyl)-sphing-4-enine + cholesterol = cholesteryl 3-beta-D-xyloside + N-(9Z-octadecenoyl)-sphing-4-enine</text>
        <dbReference type="Rhea" id="RHEA:70251"/>
        <dbReference type="ChEBI" id="CHEBI:16113"/>
        <dbReference type="ChEBI" id="CHEBI:77996"/>
        <dbReference type="ChEBI" id="CHEBI:189067"/>
        <dbReference type="ChEBI" id="CHEBI:189081"/>
    </reaction>
    <physiologicalReaction direction="left-to-right" evidence="11">
        <dbReference type="Rhea" id="RHEA:70252"/>
    </physiologicalReaction>
</comment>
<dbReference type="SUPFAM" id="SSF51445">
    <property type="entry name" value="(Trans)glycosidases"/>
    <property type="match status" value="1"/>
</dbReference>
<reference evidence="27" key="2">
    <citation type="submission" date="2025-09" db="UniProtKB">
        <authorList>
            <consortium name="Ensembl"/>
        </authorList>
    </citation>
    <scope>IDENTIFICATION</scope>
</reference>
<dbReference type="Ensembl" id="ENSLLTT00000003811.1">
    <property type="protein sequence ID" value="ENSLLTP00000003656.1"/>
    <property type="gene ID" value="ENSLLTG00000002747.1"/>
</dbReference>